<feature type="transmembrane region" description="Helical" evidence="1">
    <location>
        <begin position="7"/>
        <end position="26"/>
    </location>
</feature>
<reference evidence="3" key="1">
    <citation type="journal article" date="2023" name="Science">
        <title>Genome structures resolve the early diversification of teleost fishes.</title>
        <authorList>
            <person name="Parey E."/>
            <person name="Louis A."/>
            <person name="Montfort J."/>
            <person name="Bouchez O."/>
            <person name="Roques C."/>
            <person name="Iampietro C."/>
            <person name="Lluch J."/>
            <person name="Castinel A."/>
            <person name="Donnadieu C."/>
            <person name="Desvignes T."/>
            <person name="Floi Bucao C."/>
            <person name="Jouanno E."/>
            <person name="Wen M."/>
            <person name="Mejri S."/>
            <person name="Dirks R."/>
            <person name="Jansen H."/>
            <person name="Henkel C."/>
            <person name="Chen W.J."/>
            <person name="Zahm M."/>
            <person name="Cabau C."/>
            <person name="Klopp C."/>
            <person name="Thompson A.W."/>
            <person name="Robinson-Rechavi M."/>
            <person name="Braasch I."/>
            <person name="Lecointre G."/>
            <person name="Bobe J."/>
            <person name="Postlethwait J.H."/>
            <person name="Berthelot C."/>
            <person name="Roest Crollius H."/>
            <person name="Guiguen Y."/>
        </authorList>
    </citation>
    <scope>NUCLEOTIDE SEQUENCE</scope>
    <source>
        <strain evidence="3">NC1722</strain>
    </source>
</reference>
<evidence type="ECO:0000259" key="2">
    <source>
        <dbReference type="Pfam" id="PF26083"/>
    </source>
</evidence>
<keyword evidence="1" id="KW-1133">Transmembrane helix</keyword>
<gene>
    <name evidence="3" type="ORF">AAFF_G00324050</name>
</gene>
<organism evidence="3 4">
    <name type="scientific">Aldrovandia affinis</name>
    <dbReference type="NCBI Taxonomy" id="143900"/>
    <lineage>
        <taxon>Eukaryota</taxon>
        <taxon>Metazoa</taxon>
        <taxon>Chordata</taxon>
        <taxon>Craniata</taxon>
        <taxon>Vertebrata</taxon>
        <taxon>Euteleostomi</taxon>
        <taxon>Actinopterygii</taxon>
        <taxon>Neopterygii</taxon>
        <taxon>Teleostei</taxon>
        <taxon>Notacanthiformes</taxon>
        <taxon>Halosauridae</taxon>
        <taxon>Aldrovandia</taxon>
    </lineage>
</organism>
<name>A0AAD7R6L4_9TELE</name>
<evidence type="ECO:0000313" key="4">
    <source>
        <dbReference type="Proteomes" id="UP001221898"/>
    </source>
</evidence>
<dbReference type="PANTHER" id="PTHR14568:SF9">
    <property type="entry name" value="TRANSMEMBRANE 6 SUPERFAMILY MEMBER 2"/>
    <property type="match status" value="1"/>
</dbReference>
<dbReference type="GO" id="GO:0019216">
    <property type="term" value="P:regulation of lipid metabolic process"/>
    <property type="evidence" value="ECO:0007669"/>
    <property type="project" value="TreeGrafter"/>
</dbReference>
<dbReference type="Proteomes" id="UP001221898">
    <property type="component" value="Unassembled WGS sequence"/>
</dbReference>
<protein>
    <recommendedName>
        <fullName evidence="2">Transmembrane 6 superfamily member 1/2 transmembrane domain-containing protein</fullName>
    </recommendedName>
</protein>
<comment type="caution">
    <text evidence="3">The sequence shown here is derived from an EMBL/GenBank/DDBJ whole genome shotgun (WGS) entry which is preliminary data.</text>
</comment>
<evidence type="ECO:0000313" key="3">
    <source>
        <dbReference type="EMBL" id="KAJ8367225.1"/>
    </source>
</evidence>
<dbReference type="InterPro" id="IPR059044">
    <property type="entry name" value="TM_Tm6sf1/2"/>
</dbReference>
<evidence type="ECO:0000256" key="1">
    <source>
        <dbReference type="SAM" id="Phobius"/>
    </source>
</evidence>
<dbReference type="PANTHER" id="PTHR14568">
    <property type="entry name" value="TRANSMEMBRANE SUPERFAMILY 6 MEMBER 1/2"/>
    <property type="match status" value="1"/>
</dbReference>
<dbReference type="Pfam" id="PF26083">
    <property type="entry name" value="TM_Tm6sf2"/>
    <property type="match status" value="1"/>
</dbReference>
<proteinExistence type="predicted"/>
<keyword evidence="1" id="KW-0472">Membrane</keyword>
<dbReference type="GO" id="GO:0033116">
    <property type="term" value="C:endoplasmic reticulum-Golgi intermediate compartment membrane"/>
    <property type="evidence" value="ECO:0007669"/>
    <property type="project" value="TreeGrafter"/>
</dbReference>
<feature type="transmembrane region" description="Helical" evidence="1">
    <location>
        <begin position="126"/>
        <end position="144"/>
    </location>
</feature>
<dbReference type="EMBL" id="JAINUG010000494">
    <property type="protein sequence ID" value="KAJ8367225.1"/>
    <property type="molecule type" value="Genomic_DNA"/>
</dbReference>
<keyword evidence="1" id="KW-0812">Transmembrane</keyword>
<accession>A0AAD7R6L4</accession>
<dbReference type="AlphaFoldDB" id="A0AAD7R6L4"/>
<keyword evidence="4" id="KW-1185">Reference proteome</keyword>
<feature type="transmembrane region" description="Helical" evidence="1">
    <location>
        <begin position="33"/>
        <end position="50"/>
    </location>
</feature>
<dbReference type="GO" id="GO:0005789">
    <property type="term" value="C:endoplasmic reticulum membrane"/>
    <property type="evidence" value="ECO:0007669"/>
    <property type="project" value="TreeGrafter"/>
</dbReference>
<feature type="transmembrane region" description="Helical" evidence="1">
    <location>
        <begin position="90"/>
        <end position="114"/>
    </location>
</feature>
<dbReference type="GO" id="GO:0055088">
    <property type="term" value="P:lipid homeostasis"/>
    <property type="evidence" value="ECO:0007669"/>
    <property type="project" value="TreeGrafter"/>
</dbReference>
<sequence>MNLPQEVSVYLFSLSALGVLYTMNNVPAFQHPLVIPVIGVTVMALVFLVATSRSDTGPLKTPSSTPDQRTGAGQIHLRIHGVLPEDGEPYIVTAYAIMMSYWDGLVHFLLYLFMVQRMANEGDRSLGLFWAGSLSANMAVFVYRDRKYGSSIRPTYWLNLPFLLAALWGAVSLLNRPRDMPIIPADRVAAEHRRSLLSRPLDLLLLLLLLAAAAFTIFRAFVVLDCGLDSCFTYIYQYEPYLKDPVGFPDSW</sequence>
<feature type="transmembrane region" description="Helical" evidence="1">
    <location>
        <begin position="156"/>
        <end position="174"/>
    </location>
</feature>
<feature type="domain" description="Transmembrane 6 superfamily member 1/2 transmembrane" evidence="2">
    <location>
        <begin position="85"/>
        <end position="182"/>
    </location>
</feature>
<feature type="transmembrane region" description="Helical" evidence="1">
    <location>
        <begin position="203"/>
        <end position="224"/>
    </location>
</feature>